<evidence type="ECO:0000313" key="4">
    <source>
        <dbReference type="Proteomes" id="UP001652503"/>
    </source>
</evidence>
<gene>
    <name evidence="3" type="ORF">OE647_09900</name>
</gene>
<dbReference type="Proteomes" id="UP001652503">
    <property type="component" value="Unassembled WGS sequence"/>
</dbReference>
<protein>
    <submittedName>
        <fullName evidence="3">Molybdopterin-dependent oxidoreductase</fullName>
    </submittedName>
</protein>
<dbReference type="Pfam" id="PF00174">
    <property type="entry name" value="Oxidored_molyb"/>
    <property type="match status" value="1"/>
</dbReference>
<feature type="signal peptide" evidence="1">
    <location>
        <begin position="1"/>
        <end position="24"/>
    </location>
</feature>
<accession>A0ABT2Z1S2</accession>
<reference evidence="3 4" key="1">
    <citation type="submission" date="2022-10" db="EMBL/GenBank/DDBJ databases">
        <title>Defluviimonas sp. nov., isolated from ocean surface water.</title>
        <authorList>
            <person name="He W."/>
            <person name="Wang L."/>
            <person name="Zhang D.-F."/>
        </authorList>
    </citation>
    <scope>NUCLEOTIDE SEQUENCE [LARGE SCALE GENOMIC DNA]</scope>
    <source>
        <strain evidence="3 4">WL0075</strain>
    </source>
</reference>
<evidence type="ECO:0000259" key="2">
    <source>
        <dbReference type="Pfam" id="PF00174"/>
    </source>
</evidence>
<dbReference type="Gene3D" id="3.90.420.10">
    <property type="entry name" value="Oxidoreductase, molybdopterin-binding domain"/>
    <property type="match status" value="1"/>
</dbReference>
<sequence length="174" mass="19192">MNMAVPRLLCCGFFAFGAAQIASADIPAPLEVPTGEVILEVCGNITVHNQGDCAVFDVETLKAIGHVHLETSTIWTEGVQRFDGVRLKDLLQRVGAQGKSVWASAANDYGADIPVTDATEDGPILAYMLNNEEMSLRDMGPLWVIYPYDHDSKFRSDLIYSRSVWQLVSMEVRE</sequence>
<dbReference type="InterPro" id="IPR000572">
    <property type="entry name" value="OxRdtase_Mopterin-bd_dom"/>
</dbReference>
<dbReference type="SUPFAM" id="SSF56524">
    <property type="entry name" value="Oxidoreductase molybdopterin-binding domain"/>
    <property type="match status" value="1"/>
</dbReference>
<keyword evidence="1" id="KW-0732">Signal</keyword>
<comment type="caution">
    <text evidence="3">The sequence shown here is derived from an EMBL/GenBank/DDBJ whole genome shotgun (WGS) entry which is preliminary data.</text>
</comment>
<proteinExistence type="predicted"/>
<feature type="domain" description="Oxidoreductase molybdopterin-binding" evidence="2">
    <location>
        <begin position="77"/>
        <end position="147"/>
    </location>
</feature>
<name>A0ABT2Z1S2_9RHOB</name>
<dbReference type="EMBL" id="JAOWLA010000008">
    <property type="protein sequence ID" value="MCV2865047.1"/>
    <property type="molecule type" value="Genomic_DNA"/>
</dbReference>
<evidence type="ECO:0000313" key="3">
    <source>
        <dbReference type="EMBL" id="MCV2865047.1"/>
    </source>
</evidence>
<evidence type="ECO:0000256" key="1">
    <source>
        <dbReference type="SAM" id="SignalP"/>
    </source>
</evidence>
<dbReference type="InterPro" id="IPR036374">
    <property type="entry name" value="OxRdtase_Mopterin-bd_sf"/>
</dbReference>
<keyword evidence="4" id="KW-1185">Reference proteome</keyword>
<organism evidence="3 4">
    <name type="scientific">Albidovulum sediminicola</name>
    <dbReference type="NCBI Taxonomy" id="2984331"/>
    <lineage>
        <taxon>Bacteria</taxon>
        <taxon>Pseudomonadati</taxon>
        <taxon>Pseudomonadota</taxon>
        <taxon>Alphaproteobacteria</taxon>
        <taxon>Rhodobacterales</taxon>
        <taxon>Paracoccaceae</taxon>
        <taxon>Albidovulum</taxon>
    </lineage>
</organism>
<dbReference type="RefSeq" id="WP_263721566.1">
    <property type="nucleotide sequence ID" value="NZ_JAOWLA010000008.1"/>
</dbReference>
<feature type="chain" id="PRO_5045092291" evidence="1">
    <location>
        <begin position="25"/>
        <end position="174"/>
    </location>
</feature>